<organism evidence="2 3">
    <name type="scientific">Halocatena marina</name>
    <dbReference type="NCBI Taxonomy" id="2934937"/>
    <lineage>
        <taxon>Archaea</taxon>
        <taxon>Methanobacteriati</taxon>
        <taxon>Methanobacteriota</taxon>
        <taxon>Stenosarchaea group</taxon>
        <taxon>Halobacteria</taxon>
        <taxon>Halobacteriales</taxon>
        <taxon>Natronomonadaceae</taxon>
        <taxon>Halocatena</taxon>
    </lineage>
</organism>
<dbReference type="EMBL" id="JBHTAX010000001">
    <property type="protein sequence ID" value="MFC7191584.1"/>
    <property type="molecule type" value="Genomic_DNA"/>
</dbReference>
<keyword evidence="3" id="KW-1185">Reference proteome</keyword>
<gene>
    <name evidence="2" type="ORF">ACFQL7_18490</name>
</gene>
<protein>
    <submittedName>
        <fullName evidence="2">Uncharacterized protein</fullName>
    </submittedName>
</protein>
<accession>A0ABD5YUB1</accession>
<feature type="transmembrane region" description="Helical" evidence="1">
    <location>
        <begin position="47"/>
        <end position="74"/>
    </location>
</feature>
<name>A0ABD5YUB1_9EURY</name>
<feature type="transmembrane region" description="Helical" evidence="1">
    <location>
        <begin position="95"/>
        <end position="117"/>
    </location>
</feature>
<dbReference type="InterPro" id="IPR055692">
    <property type="entry name" value="DUF7268"/>
</dbReference>
<evidence type="ECO:0000313" key="3">
    <source>
        <dbReference type="Proteomes" id="UP001596417"/>
    </source>
</evidence>
<dbReference type="GeneID" id="76201334"/>
<dbReference type="Proteomes" id="UP001596417">
    <property type="component" value="Unassembled WGS sequence"/>
</dbReference>
<keyword evidence="1" id="KW-1133">Transmembrane helix</keyword>
<keyword evidence="1" id="KW-0812">Transmembrane</keyword>
<proteinExistence type="predicted"/>
<dbReference type="Pfam" id="PF23930">
    <property type="entry name" value="DUF7268"/>
    <property type="match status" value="1"/>
</dbReference>
<comment type="caution">
    <text evidence="2">The sequence shown here is derived from an EMBL/GenBank/DDBJ whole genome shotgun (WGS) entry which is preliminary data.</text>
</comment>
<evidence type="ECO:0000313" key="2">
    <source>
        <dbReference type="EMBL" id="MFC7191584.1"/>
    </source>
</evidence>
<dbReference type="RefSeq" id="WP_248909455.1">
    <property type="nucleotide sequence ID" value="NZ_CP109979.1"/>
</dbReference>
<sequence length="120" mass="12397">MDRAVAAWVRVRVRLVGSAAALGFLLVALAVPILVFAAQYDLRFVSAQVFSLAALCFGIGMLGWSGSILAGGGFEHAQRYLDTGTNWTEAESRRAMARVGGVGAGGMIGVIIVVSLLGGA</sequence>
<evidence type="ECO:0000256" key="1">
    <source>
        <dbReference type="SAM" id="Phobius"/>
    </source>
</evidence>
<keyword evidence="1" id="KW-0472">Membrane</keyword>
<dbReference type="AlphaFoldDB" id="A0ABD5YUB1"/>
<reference evidence="2 3" key="1">
    <citation type="journal article" date="2019" name="Int. J. Syst. Evol. Microbiol.">
        <title>The Global Catalogue of Microorganisms (GCM) 10K type strain sequencing project: providing services to taxonomists for standard genome sequencing and annotation.</title>
        <authorList>
            <consortium name="The Broad Institute Genomics Platform"/>
            <consortium name="The Broad Institute Genome Sequencing Center for Infectious Disease"/>
            <person name="Wu L."/>
            <person name="Ma J."/>
        </authorList>
    </citation>
    <scope>NUCLEOTIDE SEQUENCE [LARGE SCALE GENOMIC DNA]</scope>
    <source>
        <strain evidence="2 3">RDMS1</strain>
    </source>
</reference>